<protein>
    <recommendedName>
        <fullName evidence="3">DUF2971 domain-containing protein</fullName>
    </recommendedName>
</protein>
<dbReference type="AlphaFoldDB" id="A0A1T5GVU6"/>
<evidence type="ECO:0008006" key="3">
    <source>
        <dbReference type="Google" id="ProtNLM"/>
    </source>
</evidence>
<dbReference type="RefSeq" id="WP_079592115.1">
    <property type="nucleotide sequence ID" value="NZ_FUYX01000016.1"/>
</dbReference>
<evidence type="ECO:0000313" key="1">
    <source>
        <dbReference type="EMBL" id="SKC12450.1"/>
    </source>
</evidence>
<accession>A0A1T5GVU6</accession>
<dbReference type="InterPro" id="IPR021352">
    <property type="entry name" value="DUF2971"/>
</dbReference>
<gene>
    <name evidence="1" type="ORF">SAMN05660750_04461</name>
</gene>
<evidence type="ECO:0000313" key="2">
    <source>
        <dbReference type="Proteomes" id="UP000190130"/>
    </source>
</evidence>
<name>A0A1T5GVU6_9HYPH</name>
<dbReference type="Pfam" id="PF11185">
    <property type="entry name" value="DUF2971"/>
    <property type="match status" value="1"/>
</dbReference>
<dbReference type="OrthoDB" id="4119964at2"/>
<reference evidence="1 2" key="1">
    <citation type="submission" date="2017-02" db="EMBL/GenBank/DDBJ databases">
        <authorList>
            <person name="Peterson S.W."/>
        </authorList>
    </citation>
    <scope>NUCLEOTIDE SEQUENCE [LARGE SCALE GENOMIC DNA]</scope>
    <source>
        <strain evidence="1 2">DSM 9653</strain>
    </source>
</reference>
<sequence>MLPSEFPVVYKYTSHGSADLIIRNCSLRFGRPTEMNDPFDAYIDDLFDSSLRERHREAAIAIVDMVEKDPAALSRYLGLPFEEVAAVSSMMRTGTEDQRNALLALVTSTAVEDLYPRLKAERDALEIRRTALIAQFRDSGIFCATRRKDNLLMWAHYAEQHRGVVFGFKPDPAVDSFLCLLEPVAYSASRPSFYDPIDPLKGARPKPEDMRAFNRYLTATKSPEWAYEEELRLVVPSFIPEGQPANFLLFHPHELVELYLGHRFAPDRRNAIVAAAKSLNIQVAIFQAKIARGAYGLTFEPIA</sequence>
<dbReference type="EMBL" id="FUYX01000016">
    <property type="protein sequence ID" value="SKC12450.1"/>
    <property type="molecule type" value="Genomic_DNA"/>
</dbReference>
<dbReference type="Proteomes" id="UP000190130">
    <property type="component" value="Unassembled WGS sequence"/>
</dbReference>
<organism evidence="1 2">
    <name type="scientific">Bosea thiooxidans</name>
    <dbReference type="NCBI Taxonomy" id="53254"/>
    <lineage>
        <taxon>Bacteria</taxon>
        <taxon>Pseudomonadati</taxon>
        <taxon>Pseudomonadota</taxon>
        <taxon>Alphaproteobacteria</taxon>
        <taxon>Hyphomicrobiales</taxon>
        <taxon>Boseaceae</taxon>
        <taxon>Bosea</taxon>
    </lineage>
</organism>
<proteinExistence type="predicted"/>